<dbReference type="AlphaFoldDB" id="W0SFQ0"/>
<organism evidence="1 2">
    <name type="scientific">Sulfuritalea hydrogenivorans sk43H</name>
    <dbReference type="NCBI Taxonomy" id="1223802"/>
    <lineage>
        <taxon>Bacteria</taxon>
        <taxon>Pseudomonadati</taxon>
        <taxon>Pseudomonadota</taxon>
        <taxon>Betaproteobacteria</taxon>
        <taxon>Nitrosomonadales</taxon>
        <taxon>Sterolibacteriaceae</taxon>
        <taxon>Sulfuritalea</taxon>
    </lineage>
</organism>
<sequence length="129" mass="14804">MALRDPVDKNLIRMEVRRFTARCDAQIASIERADTLREVARLATSMPLPYAISAEYSARDALRMVQTRAEDRARELIQEQIQNFVRAEDNLREKQKRSMFDSWANLTGPLGPLRTWAQSKLAVAEQQIG</sequence>
<evidence type="ECO:0000313" key="2">
    <source>
        <dbReference type="Proteomes" id="UP000031637"/>
    </source>
</evidence>
<dbReference type="STRING" id="1223802.SUTH_00733"/>
<dbReference type="EMBL" id="AP012547">
    <property type="protein sequence ID" value="BAO28543.1"/>
    <property type="molecule type" value="Genomic_DNA"/>
</dbReference>
<accession>W0SFQ0</accession>
<name>W0SFQ0_9PROT</name>
<dbReference type="KEGG" id="shd:SUTH_00733"/>
<dbReference type="HOGENOM" id="CLU_1947116_0_0_4"/>
<proteinExistence type="predicted"/>
<keyword evidence="2" id="KW-1185">Reference proteome</keyword>
<reference evidence="1 2" key="1">
    <citation type="journal article" date="2014" name="Syst. Appl. Microbiol.">
        <title>Complete genomes of freshwater sulfur oxidizers Sulfuricella denitrificans skB26 and Sulfuritalea hydrogenivorans sk43H: genetic insights into the sulfur oxidation pathway of betaproteobacteria.</title>
        <authorList>
            <person name="Watanabe T."/>
            <person name="Kojima H."/>
            <person name="Fukui M."/>
        </authorList>
    </citation>
    <scope>NUCLEOTIDE SEQUENCE [LARGE SCALE GENOMIC DNA]</scope>
    <source>
        <strain evidence="1">DSM22779</strain>
    </source>
</reference>
<gene>
    <name evidence="1" type="ORF">SUTH_00733</name>
</gene>
<dbReference type="Proteomes" id="UP000031637">
    <property type="component" value="Chromosome"/>
</dbReference>
<dbReference type="OrthoDB" id="9888630at2"/>
<protein>
    <submittedName>
        <fullName evidence="1">Uncharacterized protein</fullName>
    </submittedName>
</protein>
<evidence type="ECO:0000313" key="1">
    <source>
        <dbReference type="EMBL" id="BAO28543.1"/>
    </source>
</evidence>
<dbReference type="RefSeq" id="WP_041097170.1">
    <property type="nucleotide sequence ID" value="NZ_AP012547.1"/>
</dbReference>